<dbReference type="InterPro" id="IPR017938">
    <property type="entry name" value="Riboflavin_synthase-like_b-brl"/>
</dbReference>
<comment type="catalytic activity">
    <reaction evidence="1">
        <text>2 6,7-dimethyl-8-(1-D-ribityl)lumazine + H(+) = 5-amino-6-(D-ribitylamino)uracil + riboflavin</text>
        <dbReference type="Rhea" id="RHEA:20772"/>
        <dbReference type="ChEBI" id="CHEBI:15378"/>
        <dbReference type="ChEBI" id="CHEBI:15934"/>
        <dbReference type="ChEBI" id="CHEBI:57986"/>
        <dbReference type="ChEBI" id="CHEBI:58201"/>
        <dbReference type="EC" id="2.5.1.9"/>
    </reaction>
</comment>
<evidence type="ECO:0000313" key="14">
    <source>
        <dbReference type="Proteomes" id="UP000322976"/>
    </source>
</evidence>
<comment type="function">
    <text evidence="2">Catalyzes the dismutation of two molecules of 6,7-dimethyl-8-ribityllumazine, resulting in the formation of riboflavin and 5-amino-6-(D-ribitylamino)uracil.</text>
</comment>
<dbReference type="EC" id="2.5.1.9" evidence="5 10"/>
<keyword evidence="9" id="KW-0677">Repeat</keyword>
<dbReference type="CDD" id="cd00402">
    <property type="entry name" value="Riboflavin_synthase_like"/>
    <property type="match status" value="1"/>
</dbReference>
<comment type="pathway">
    <text evidence="3">Cofactor biosynthesis; riboflavin biosynthesis; riboflavin from 2-hydroxy-3-oxobutyl phosphate and 5-amino-6-(D-ribitylamino)uracil: step 2/2.</text>
</comment>
<dbReference type="FunFam" id="2.40.30.20:FF:000003">
    <property type="entry name" value="Riboflavin synthase, alpha subunit"/>
    <property type="match status" value="1"/>
</dbReference>
<evidence type="ECO:0000256" key="7">
    <source>
        <dbReference type="ARBA" id="ARBA00022619"/>
    </source>
</evidence>
<dbReference type="RefSeq" id="WP_149544958.1">
    <property type="nucleotide sequence ID" value="NZ_VTPS01000006.1"/>
</dbReference>
<gene>
    <name evidence="13" type="primary">ribE</name>
    <name evidence="13" type="ORF">FWJ32_05420</name>
</gene>
<dbReference type="EMBL" id="VTPS01000006">
    <property type="protein sequence ID" value="TZE82446.1"/>
    <property type="molecule type" value="Genomic_DNA"/>
</dbReference>
<evidence type="ECO:0000256" key="9">
    <source>
        <dbReference type="ARBA" id="ARBA00022737"/>
    </source>
</evidence>
<dbReference type="InterPro" id="IPR026017">
    <property type="entry name" value="Lumazine-bd_dom"/>
</dbReference>
<dbReference type="NCBIfam" id="TIGR00187">
    <property type="entry name" value="ribE"/>
    <property type="match status" value="1"/>
</dbReference>
<evidence type="ECO:0000256" key="3">
    <source>
        <dbReference type="ARBA" id="ARBA00004887"/>
    </source>
</evidence>
<protein>
    <recommendedName>
        <fullName evidence="6 10">Riboflavin synthase</fullName>
        <ecNumber evidence="5 10">2.5.1.9</ecNumber>
    </recommendedName>
</protein>
<dbReference type="GO" id="GO:0009231">
    <property type="term" value="P:riboflavin biosynthetic process"/>
    <property type="evidence" value="ECO:0007669"/>
    <property type="project" value="UniProtKB-KW"/>
</dbReference>
<comment type="caution">
    <text evidence="13">The sequence shown here is derived from an EMBL/GenBank/DDBJ whole genome shotgun (WGS) entry which is preliminary data.</text>
</comment>
<comment type="subunit">
    <text evidence="4">Homotrimer.</text>
</comment>
<dbReference type="NCBIfam" id="NF006767">
    <property type="entry name" value="PRK09289.1"/>
    <property type="match status" value="1"/>
</dbReference>
<evidence type="ECO:0000256" key="10">
    <source>
        <dbReference type="NCBIfam" id="TIGR00187"/>
    </source>
</evidence>
<evidence type="ECO:0000259" key="12">
    <source>
        <dbReference type="PROSITE" id="PS51177"/>
    </source>
</evidence>
<dbReference type="InterPro" id="IPR001783">
    <property type="entry name" value="Lumazine-bd"/>
</dbReference>
<feature type="repeat" description="Lumazine-binding" evidence="11">
    <location>
        <begin position="97"/>
        <end position="193"/>
    </location>
</feature>
<dbReference type="FunFam" id="2.40.30.20:FF:000004">
    <property type="entry name" value="Riboflavin synthase, alpha subunit"/>
    <property type="match status" value="1"/>
</dbReference>
<dbReference type="PROSITE" id="PS51177">
    <property type="entry name" value="LUMAZINE_BIND"/>
    <property type="match status" value="2"/>
</dbReference>
<dbReference type="PANTHER" id="PTHR21098">
    <property type="entry name" value="RIBOFLAVIN SYNTHASE ALPHA CHAIN"/>
    <property type="match status" value="1"/>
</dbReference>
<sequence length="211" mass="22574">MFTGIVEEMGRVRHLNRTGGGISLAVECEKILQGMAVGDSIAVNGICLTATGVMGNHFTADVMPESILRSSLKNIRIGDHVNLERALPADGRFGGHIVAGHVDGTGTIASIRNEGNSRRICIRADNSILMYIVEKGSVALDGVSLTVSMVFEDTFEVSVIPHTLSSTTIGKKRVGDMVNIECDVIGKYIRKFLAGEKGNGLAEKLKENGYI</sequence>
<reference evidence="13 14" key="1">
    <citation type="submission" date="2019-08" db="EMBL/GenBank/DDBJ databases">
        <title>Calorimonas adulescens gen. nov., sp. nov., an anaerobic thermophilic bacterium from Sakhalin hot spring.</title>
        <authorList>
            <person name="Khomyakova M.A."/>
            <person name="Merkel A.Y."/>
            <person name="Novikov A."/>
            <person name="Bonch-Osmolovskaya E.A."/>
            <person name="Slobodkin A.I."/>
        </authorList>
    </citation>
    <scope>NUCLEOTIDE SEQUENCE [LARGE SCALE GENOMIC DNA]</scope>
    <source>
        <strain evidence="13 14">A05MB</strain>
    </source>
</reference>
<feature type="domain" description="Lumazine-binding" evidence="12">
    <location>
        <begin position="97"/>
        <end position="193"/>
    </location>
</feature>
<organism evidence="13 14">
    <name type="scientific">Calorimonas adulescens</name>
    <dbReference type="NCBI Taxonomy" id="2606906"/>
    <lineage>
        <taxon>Bacteria</taxon>
        <taxon>Bacillati</taxon>
        <taxon>Bacillota</taxon>
        <taxon>Clostridia</taxon>
        <taxon>Thermoanaerobacterales</taxon>
        <taxon>Thermoanaerobacteraceae</taxon>
        <taxon>Calorimonas</taxon>
    </lineage>
</organism>
<evidence type="ECO:0000256" key="6">
    <source>
        <dbReference type="ARBA" id="ARBA00013950"/>
    </source>
</evidence>
<evidence type="ECO:0000256" key="8">
    <source>
        <dbReference type="ARBA" id="ARBA00022679"/>
    </source>
</evidence>
<proteinExistence type="predicted"/>
<dbReference type="AlphaFoldDB" id="A0A5D8QF35"/>
<evidence type="ECO:0000256" key="5">
    <source>
        <dbReference type="ARBA" id="ARBA00012827"/>
    </source>
</evidence>
<keyword evidence="8 13" id="KW-0808">Transferase</keyword>
<feature type="domain" description="Lumazine-binding" evidence="12">
    <location>
        <begin position="1"/>
        <end position="96"/>
    </location>
</feature>
<evidence type="ECO:0000256" key="11">
    <source>
        <dbReference type="PROSITE-ProRule" id="PRU00524"/>
    </source>
</evidence>
<keyword evidence="7" id="KW-0686">Riboflavin biosynthesis</keyword>
<dbReference type="Pfam" id="PF00677">
    <property type="entry name" value="Lum_binding"/>
    <property type="match status" value="2"/>
</dbReference>
<dbReference type="Gene3D" id="2.40.30.20">
    <property type="match status" value="2"/>
</dbReference>
<dbReference type="PANTHER" id="PTHR21098:SF12">
    <property type="entry name" value="RIBOFLAVIN SYNTHASE"/>
    <property type="match status" value="1"/>
</dbReference>
<evidence type="ECO:0000256" key="4">
    <source>
        <dbReference type="ARBA" id="ARBA00011233"/>
    </source>
</evidence>
<dbReference type="NCBIfam" id="NF009566">
    <property type="entry name" value="PRK13020.1"/>
    <property type="match status" value="1"/>
</dbReference>
<keyword evidence="14" id="KW-1185">Reference proteome</keyword>
<evidence type="ECO:0000256" key="2">
    <source>
        <dbReference type="ARBA" id="ARBA00002803"/>
    </source>
</evidence>
<evidence type="ECO:0000256" key="1">
    <source>
        <dbReference type="ARBA" id="ARBA00000968"/>
    </source>
</evidence>
<dbReference type="InterPro" id="IPR023366">
    <property type="entry name" value="ATP_synth_asu-like_sf"/>
</dbReference>
<evidence type="ECO:0000313" key="13">
    <source>
        <dbReference type="EMBL" id="TZE82446.1"/>
    </source>
</evidence>
<accession>A0A5D8QF35</accession>
<dbReference type="SUPFAM" id="SSF63380">
    <property type="entry name" value="Riboflavin synthase domain-like"/>
    <property type="match status" value="2"/>
</dbReference>
<feature type="repeat" description="Lumazine-binding" evidence="11">
    <location>
        <begin position="1"/>
        <end position="96"/>
    </location>
</feature>
<name>A0A5D8QF35_9THEO</name>
<dbReference type="GO" id="GO:0004746">
    <property type="term" value="F:riboflavin synthase activity"/>
    <property type="evidence" value="ECO:0007669"/>
    <property type="project" value="UniProtKB-UniRule"/>
</dbReference>
<dbReference type="Proteomes" id="UP000322976">
    <property type="component" value="Unassembled WGS sequence"/>
</dbReference>
<dbReference type="PIRSF" id="PIRSF000498">
    <property type="entry name" value="Riboflavin_syn_A"/>
    <property type="match status" value="1"/>
</dbReference>